<name>A0A1W1X2G6_9CLOT</name>
<feature type="transmembrane region" description="Helical" evidence="1">
    <location>
        <begin position="20"/>
        <end position="43"/>
    </location>
</feature>
<sequence>MEIKEKSTSEKSKRVTSSIVLYVAGIIVAIVGIALLVTNILYFKSLISQYVSQGYSSATVMKQLLPSQFLPSVFNSIGVYGGISVLLIGAGIINKKVTKVSEIDENVEISEIQETEQTEQ</sequence>
<dbReference type="RefSeq" id="WP_084113694.1">
    <property type="nucleotide sequence ID" value="NZ_FWXH01000002.1"/>
</dbReference>
<organism evidence="2 3">
    <name type="scientific">Clostridium acidisoli DSM 12555</name>
    <dbReference type="NCBI Taxonomy" id="1121291"/>
    <lineage>
        <taxon>Bacteria</taxon>
        <taxon>Bacillati</taxon>
        <taxon>Bacillota</taxon>
        <taxon>Clostridia</taxon>
        <taxon>Eubacteriales</taxon>
        <taxon>Clostridiaceae</taxon>
        <taxon>Clostridium</taxon>
    </lineage>
</organism>
<gene>
    <name evidence="2" type="ORF">SAMN02745134_00508</name>
</gene>
<dbReference type="EMBL" id="FWXH01000002">
    <property type="protein sequence ID" value="SMC18146.1"/>
    <property type="molecule type" value="Genomic_DNA"/>
</dbReference>
<dbReference type="OrthoDB" id="1937445at2"/>
<feature type="transmembrane region" description="Helical" evidence="1">
    <location>
        <begin position="73"/>
        <end position="93"/>
    </location>
</feature>
<keyword evidence="1" id="KW-0472">Membrane</keyword>
<keyword evidence="3" id="KW-1185">Reference proteome</keyword>
<keyword evidence="1" id="KW-1133">Transmembrane helix</keyword>
<evidence type="ECO:0000313" key="3">
    <source>
        <dbReference type="Proteomes" id="UP000192468"/>
    </source>
</evidence>
<evidence type="ECO:0000313" key="2">
    <source>
        <dbReference type="EMBL" id="SMC18146.1"/>
    </source>
</evidence>
<dbReference type="STRING" id="1121291.SAMN02745134_00508"/>
<accession>A0A1W1X2G6</accession>
<dbReference type="Proteomes" id="UP000192468">
    <property type="component" value="Unassembled WGS sequence"/>
</dbReference>
<keyword evidence="1" id="KW-0812">Transmembrane</keyword>
<dbReference type="AlphaFoldDB" id="A0A1W1X2G6"/>
<protein>
    <submittedName>
        <fullName evidence="2">Uncharacterized protein</fullName>
    </submittedName>
</protein>
<evidence type="ECO:0000256" key="1">
    <source>
        <dbReference type="SAM" id="Phobius"/>
    </source>
</evidence>
<proteinExistence type="predicted"/>
<reference evidence="2 3" key="1">
    <citation type="submission" date="2017-04" db="EMBL/GenBank/DDBJ databases">
        <authorList>
            <person name="Afonso C.L."/>
            <person name="Miller P.J."/>
            <person name="Scott M.A."/>
            <person name="Spackman E."/>
            <person name="Goraichik I."/>
            <person name="Dimitrov K.M."/>
            <person name="Suarez D.L."/>
            <person name="Swayne D.E."/>
        </authorList>
    </citation>
    <scope>NUCLEOTIDE SEQUENCE [LARGE SCALE GENOMIC DNA]</scope>
    <source>
        <strain evidence="2 3">DSM 12555</strain>
    </source>
</reference>